<dbReference type="RefSeq" id="WP_377815005.1">
    <property type="nucleotide sequence ID" value="NZ_JBHRSJ010000029.1"/>
</dbReference>
<dbReference type="InterPro" id="IPR038717">
    <property type="entry name" value="Tc1-like_DDE_dom"/>
</dbReference>
<evidence type="ECO:0000313" key="2">
    <source>
        <dbReference type="EMBL" id="MFC2973320.1"/>
    </source>
</evidence>
<name>A0ABV7AW82_9GAMM</name>
<organism evidence="2 3">
    <name type="scientific">Azotobacter bryophylli</name>
    <dbReference type="NCBI Taxonomy" id="1986537"/>
    <lineage>
        <taxon>Bacteria</taxon>
        <taxon>Pseudomonadati</taxon>
        <taxon>Pseudomonadota</taxon>
        <taxon>Gammaproteobacteria</taxon>
        <taxon>Pseudomonadales</taxon>
        <taxon>Pseudomonadaceae</taxon>
        <taxon>Azotobacter</taxon>
    </lineage>
</organism>
<comment type="caution">
    <text evidence="2">The sequence shown here is derived from an EMBL/GenBank/DDBJ whole genome shotgun (WGS) entry which is preliminary data.</text>
</comment>
<dbReference type="Pfam" id="PF13358">
    <property type="entry name" value="DDE_3"/>
    <property type="match status" value="1"/>
</dbReference>
<evidence type="ECO:0000313" key="3">
    <source>
        <dbReference type="Proteomes" id="UP001595457"/>
    </source>
</evidence>
<protein>
    <submittedName>
        <fullName evidence="2">Transposase</fullName>
    </submittedName>
</protein>
<accession>A0ABV7AW82</accession>
<dbReference type="Proteomes" id="UP001595457">
    <property type="component" value="Unassembled WGS sequence"/>
</dbReference>
<sequence length="97" mass="11696">MVFLPTYSPELNPIEMLWRKIKYEWLPLSAYQSVRSLCSHIHQVLSGYGETYRLILFRYLMGFQKALTKAVFTIVEILWRWCRELMEMMLGVHVHKE</sequence>
<proteinExistence type="predicted"/>
<gene>
    <name evidence="2" type="ORF">ACFOJE_14010</name>
</gene>
<keyword evidence="3" id="KW-1185">Reference proteome</keyword>
<evidence type="ECO:0000259" key="1">
    <source>
        <dbReference type="Pfam" id="PF13358"/>
    </source>
</evidence>
<reference evidence="3" key="1">
    <citation type="journal article" date="2019" name="Int. J. Syst. Evol. Microbiol.">
        <title>The Global Catalogue of Microorganisms (GCM) 10K type strain sequencing project: providing services to taxonomists for standard genome sequencing and annotation.</title>
        <authorList>
            <consortium name="The Broad Institute Genomics Platform"/>
            <consortium name="The Broad Institute Genome Sequencing Center for Infectious Disease"/>
            <person name="Wu L."/>
            <person name="Ma J."/>
        </authorList>
    </citation>
    <scope>NUCLEOTIDE SEQUENCE [LARGE SCALE GENOMIC DNA]</scope>
    <source>
        <strain evidence="3">KCTC 62195</strain>
    </source>
</reference>
<dbReference type="EMBL" id="JBHRSJ010000029">
    <property type="protein sequence ID" value="MFC2973320.1"/>
    <property type="molecule type" value="Genomic_DNA"/>
</dbReference>
<dbReference type="InterPro" id="IPR036397">
    <property type="entry name" value="RNaseH_sf"/>
</dbReference>
<feature type="domain" description="Tc1-like transposase DDE" evidence="1">
    <location>
        <begin position="2"/>
        <end position="37"/>
    </location>
</feature>
<dbReference type="Gene3D" id="3.30.420.10">
    <property type="entry name" value="Ribonuclease H-like superfamily/Ribonuclease H"/>
    <property type="match status" value="1"/>
</dbReference>